<dbReference type="GO" id="GO:0005776">
    <property type="term" value="C:autophagosome"/>
    <property type="evidence" value="ECO:0007669"/>
    <property type="project" value="TreeGrafter"/>
</dbReference>
<sequence>MVNKTRTMRLSGKIVPDTELLPGYRVLEPIGVGGFGEVWKVEAPGGLQKAVKVVTDVSGKKADRKQIDRELHGLLQLRDVRHPFLLSIDRFEIVDDSLVIVMELADHDLQDRMDACTRGGLVGIPRRELLRYMHESAEALDLINSEFGIQHLDIKPANIFVVRGHVKVADFGLAKACRGLAEQQVSTAVTPIYAAPEMYDDKVTDRTDQYSLAIVYQEMLTGHRPFRASNPMQWMLQKVMAEPNLSPLPPKDQTIVRRALSRDPAARYSSCTEFVQRLIDVPYGVSGSASVAVSNPLFRDDLSDGTREKPFEAQQAQTTQSEAATKPNSDEFVVEPRHGSKPTLIVGLGKSGRAVIERLRLSALHRDKPSTRLVAVDPKSADPAQNSGGDTTIFQDYEQDSTTALRIRSELEQLRAEDAELAPCCRLYVVIDDDGRGSSKAAWVHHCLDILRGCSKEVMGDIHLSSLIVTSSGSGKHPESHSLRNPASPLASLAEAIATHFQRVHFDYSYQFDADAPDMAQQASEFLVELAREEVAERLEPAGTESAEPSVRTVALAALRFPREDMVLESNRRLCQQLLGEWKRSLNVRETKEAESLGHKALTQGKSDFPSVVRRLRQASAGHLSKIVQQELATFQAKLPASTQRGTPQFATSLQAELQALVDPSSTSANTDLLRAIESFTRSQLREMEGVIDRLTSQLLVGPGPRWSRCQHVLSQWRETFEAQIRSGREEVERKRRQLVTSGESLVRVVGIMSSQKRVTGGPSNFSRQRDTDQWTLSSNPDFLDAWVQFIRDKLEFQFARDATDLLGAITSVIDRQADDVARVTKKMDAVIDTWQRPSKTSSAERSRSQLVFPDGSRSLGAAADQWQRIQRKHHFKDFDDAVAKKLLQKTERSWKKILTLWREASISSLAQEIAQSGREFISEQLGAETIVDAIQQSQSRDSAALRQTVERVIDNAEPSEVAEIESTTTRYALVPESPNKSVFTRLAKAIDSGWQILSDGDPETIRIITIRTLAPEGVALASDFGSTSS</sequence>
<name>A0A518B4S6_9BACT</name>
<organism evidence="7 8">
    <name type="scientific">Kolteria novifilia</name>
    <dbReference type="NCBI Taxonomy" id="2527975"/>
    <lineage>
        <taxon>Bacteria</taxon>
        <taxon>Pseudomonadati</taxon>
        <taxon>Planctomycetota</taxon>
        <taxon>Planctomycetia</taxon>
        <taxon>Kolteriales</taxon>
        <taxon>Kolteriaceae</taxon>
        <taxon>Kolteria</taxon>
    </lineage>
</organism>
<keyword evidence="4" id="KW-0067">ATP-binding</keyword>
<dbReference type="InterPro" id="IPR011009">
    <property type="entry name" value="Kinase-like_dom_sf"/>
</dbReference>
<dbReference type="EMBL" id="CP036279">
    <property type="protein sequence ID" value="QDU61980.1"/>
    <property type="molecule type" value="Genomic_DNA"/>
</dbReference>
<keyword evidence="3 7" id="KW-0418">Kinase</keyword>
<dbReference type="AlphaFoldDB" id="A0A518B4S6"/>
<dbReference type="PANTHER" id="PTHR24348:SF22">
    <property type="entry name" value="NON-SPECIFIC SERINE_THREONINE PROTEIN KINASE"/>
    <property type="match status" value="1"/>
</dbReference>
<evidence type="ECO:0000256" key="3">
    <source>
        <dbReference type="ARBA" id="ARBA00022777"/>
    </source>
</evidence>
<feature type="domain" description="Protein kinase" evidence="6">
    <location>
        <begin position="24"/>
        <end position="279"/>
    </location>
</feature>
<dbReference type="Proteomes" id="UP000317093">
    <property type="component" value="Chromosome"/>
</dbReference>
<dbReference type="KEGG" id="knv:Pan216_28460"/>
<evidence type="ECO:0000313" key="7">
    <source>
        <dbReference type="EMBL" id="QDU61980.1"/>
    </source>
</evidence>
<dbReference type="InterPro" id="IPR008271">
    <property type="entry name" value="Ser/Thr_kinase_AS"/>
</dbReference>
<dbReference type="PROSITE" id="PS50011">
    <property type="entry name" value="PROTEIN_KINASE_DOM"/>
    <property type="match status" value="1"/>
</dbReference>
<evidence type="ECO:0000256" key="1">
    <source>
        <dbReference type="ARBA" id="ARBA00022679"/>
    </source>
</evidence>
<evidence type="ECO:0000256" key="4">
    <source>
        <dbReference type="ARBA" id="ARBA00022840"/>
    </source>
</evidence>
<dbReference type="GO" id="GO:0000407">
    <property type="term" value="C:phagophore assembly site"/>
    <property type="evidence" value="ECO:0007669"/>
    <property type="project" value="TreeGrafter"/>
</dbReference>
<dbReference type="Gene3D" id="1.10.510.10">
    <property type="entry name" value="Transferase(Phosphotransferase) domain 1"/>
    <property type="match status" value="1"/>
</dbReference>
<accession>A0A518B4S6</accession>
<dbReference type="GO" id="GO:0005829">
    <property type="term" value="C:cytosol"/>
    <property type="evidence" value="ECO:0007669"/>
    <property type="project" value="TreeGrafter"/>
</dbReference>
<dbReference type="SMART" id="SM00220">
    <property type="entry name" value="S_TKc"/>
    <property type="match status" value="1"/>
</dbReference>
<dbReference type="PANTHER" id="PTHR24348">
    <property type="entry name" value="SERINE/THREONINE-PROTEIN KINASE UNC-51-RELATED"/>
    <property type="match status" value="1"/>
</dbReference>
<dbReference type="PROSITE" id="PS00108">
    <property type="entry name" value="PROTEIN_KINASE_ST"/>
    <property type="match status" value="1"/>
</dbReference>
<dbReference type="GO" id="GO:0004674">
    <property type="term" value="F:protein serine/threonine kinase activity"/>
    <property type="evidence" value="ECO:0007669"/>
    <property type="project" value="UniProtKB-EC"/>
</dbReference>
<dbReference type="RefSeq" id="WP_145258499.1">
    <property type="nucleotide sequence ID" value="NZ_CP036279.1"/>
</dbReference>
<dbReference type="Pfam" id="PF00069">
    <property type="entry name" value="Pkinase"/>
    <property type="match status" value="1"/>
</dbReference>
<evidence type="ECO:0000313" key="8">
    <source>
        <dbReference type="Proteomes" id="UP000317093"/>
    </source>
</evidence>
<dbReference type="SUPFAM" id="SSF56112">
    <property type="entry name" value="Protein kinase-like (PK-like)"/>
    <property type="match status" value="1"/>
</dbReference>
<dbReference type="EC" id="2.7.11.1" evidence="7"/>
<reference evidence="7 8" key="1">
    <citation type="submission" date="2019-02" db="EMBL/GenBank/DDBJ databases">
        <title>Deep-cultivation of Planctomycetes and their phenomic and genomic characterization uncovers novel biology.</title>
        <authorList>
            <person name="Wiegand S."/>
            <person name="Jogler M."/>
            <person name="Boedeker C."/>
            <person name="Pinto D."/>
            <person name="Vollmers J."/>
            <person name="Rivas-Marin E."/>
            <person name="Kohn T."/>
            <person name="Peeters S.H."/>
            <person name="Heuer A."/>
            <person name="Rast P."/>
            <person name="Oberbeckmann S."/>
            <person name="Bunk B."/>
            <person name="Jeske O."/>
            <person name="Meyerdierks A."/>
            <person name="Storesund J.E."/>
            <person name="Kallscheuer N."/>
            <person name="Luecker S."/>
            <person name="Lage O.M."/>
            <person name="Pohl T."/>
            <person name="Merkel B.J."/>
            <person name="Hornburger P."/>
            <person name="Mueller R.-W."/>
            <person name="Bruemmer F."/>
            <person name="Labrenz M."/>
            <person name="Spormann A.M."/>
            <person name="Op den Camp H."/>
            <person name="Overmann J."/>
            <person name="Amann R."/>
            <person name="Jetten M.S.M."/>
            <person name="Mascher T."/>
            <person name="Medema M.H."/>
            <person name="Devos D.P."/>
            <person name="Kaster A.-K."/>
            <person name="Ovreas L."/>
            <person name="Rohde M."/>
            <person name="Galperin M.Y."/>
            <person name="Jogler C."/>
        </authorList>
    </citation>
    <scope>NUCLEOTIDE SEQUENCE [LARGE SCALE GENOMIC DNA]</scope>
    <source>
        <strain evidence="7 8">Pan216</strain>
    </source>
</reference>
<dbReference type="GO" id="GO:0005524">
    <property type="term" value="F:ATP binding"/>
    <property type="evidence" value="ECO:0007669"/>
    <property type="project" value="UniProtKB-KW"/>
</dbReference>
<feature type="compositionally biased region" description="Basic and acidic residues" evidence="5">
    <location>
        <begin position="301"/>
        <end position="311"/>
    </location>
</feature>
<proteinExistence type="predicted"/>
<protein>
    <submittedName>
        <fullName evidence="7">Serine/threonine-protein kinase PknF</fullName>
        <ecNumber evidence="7">2.7.11.1</ecNumber>
    </submittedName>
</protein>
<gene>
    <name evidence="7" type="primary">pknF_4</name>
    <name evidence="7" type="ORF">Pan216_28460</name>
</gene>
<dbReference type="InterPro" id="IPR000719">
    <property type="entry name" value="Prot_kinase_dom"/>
</dbReference>
<dbReference type="InterPro" id="IPR045269">
    <property type="entry name" value="Atg1-like"/>
</dbReference>
<evidence type="ECO:0000256" key="2">
    <source>
        <dbReference type="ARBA" id="ARBA00022741"/>
    </source>
</evidence>
<dbReference type="GO" id="GO:0016020">
    <property type="term" value="C:membrane"/>
    <property type="evidence" value="ECO:0007669"/>
    <property type="project" value="TreeGrafter"/>
</dbReference>
<keyword evidence="8" id="KW-1185">Reference proteome</keyword>
<keyword evidence="2" id="KW-0547">Nucleotide-binding</keyword>
<feature type="region of interest" description="Disordered" evidence="5">
    <location>
        <begin position="301"/>
        <end position="336"/>
    </location>
</feature>
<evidence type="ECO:0000259" key="6">
    <source>
        <dbReference type="PROSITE" id="PS50011"/>
    </source>
</evidence>
<dbReference type="CDD" id="cd14014">
    <property type="entry name" value="STKc_PknB_like"/>
    <property type="match status" value="1"/>
</dbReference>
<dbReference type="OrthoDB" id="278998at2"/>
<keyword evidence="1 7" id="KW-0808">Transferase</keyword>
<feature type="compositionally biased region" description="Low complexity" evidence="5">
    <location>
        <begin position="312"/>
        <end position="325"/>
    </location>
</feature>
<evidence type="ECO:0000256" key="5">
    <source>
        <dbReference type="SAM" id="MobiDB-lite"/>
    </source>
</evidence>